<dbReference type="GO" id="GO:0003723">
    <property type="term" value="F:RNA binding"/>
    <property type="evidence" value="ECO:0007669"/>
    <property type="project" value="UniProtKB-KW"/>
</dbReference>
<protein>
    <recommendedName>
        <fullName evidence="6">Cleavage and polyadenylation specificity factor subunit 2</fullName>
    </recommendedName>
    <alternativeName>
        <fullName evidence="6">Cleavage and polyadenylation specificity factor 100 kDa subunit</fullName>
    </alternativeName>
</protein>
<dbReference type="PANTHER" id="PTHR45922">
    <property type="entry name" value="CLEAVAGE AND POLYADENYLATION SPECIFICITY FACTOR SUBUNIT 2"/>
    <property type="match status" value="1"/>
</dbReference>
<reference evidence="9" key="1">
    <citation type="submission" date="2013-12" db="EMBL/GenBank/DDBJ databases">
        <title>The Genome Sequence of Aphanomyces astaci APO3.</title>
        <authorList>
            <consortium name="The Broad Institute Genomics Platform"/>
            <person name="Russ C."/>
            <person name="Tyler B."/>
            <person name="van West P."/>
            <person name="Dieguez-Uribeondo J."/>
            <person name="Young S.K."/>
            <person name="Zeng Q."/>
            <person name="Gargeya S."/>
            <person name="Fitzgerald M."/>
            <person name="Abouelleil A."/>
            <person name="Alvarado L."/>
            <person name="Chapman S.B."/>
            <person name="Gainer-Dewar J."/>
            <person name="Goldberg J."/>
            <person name="Griggs A."/>
            <person name="Gujja S."/>
            <person name="Hansen M."/>
            <person name="Howarth C."/>
            <person name="Imamovic A."/>
            <person name="Ireland A."/>
            <person name="Larimer J."/>
            <person name="McCowan C."/>
            <person name="Murphy C."/>
            <person name="Pearson M."/>
            <person name="Poon T.W."/>
            <person name="Priest M."/>
            <person name="Roberts A."/>
            <person name="Saif S."/>
            <person name="Shea T."/>
            <person name="Sykes S."/>
            <person name="Wortman J."/>
            <person name="Nusbaum C."/>
            <person name="Birren B."/>
        </authorList>
    </citation>
    <scope>NUCLEOTIDE SEQUENCE [LARGE SCALE GENOMIC DNA]</scope>
    <source>
        <strain evidence="9">APO3</strain>
    </source>
</reference>
<feature type="region of interest" description="Disordered" evidence="7">
    <location>
        <begin position="424"/>
        <end position="446"/>
    </location>
</feature>
<evidence type="ECO:0000256" key="4">
    <source>
        <dbReference type="ARBA" id="ARBA00022884"/>
    </source>
</evidence>
<dbReference type="Pfam" id="PF07521">
    <property type="entry name" value="RMMBL"/>
    <property type="match status" value="1"/>
</dbReference>
<evidence type="ECO:0000256" key="1">
    <source>
        <dbReference type="ARBA" id="ARBA00004123"/>
    </source>
</evidence>
<evidence type="ECO:0000259" key="8">
    <source>
        <dbReference type="SMART" id="SM01027"/>
    </source>
</evidence>
<dbReference type="GO" id="GO:0006398">
    <property type="term" value="P:mRNA 3'-end processing by stem-loop binding and cleavage"/>
    <property type="evidence" value="ECO:0007669"/>
    <property type="project" value="InterPro"/>
</dbReference>
<feature type="region of interest" description="Disordered" evidence="7">
    <location>
        <begin position="502"/>
        <end position="524"/>
    </location>
</feature>
<dbReference type="STRING" id="112090.W4GU22"/>
<feature type="domain" description="Beta-Casp" evidence="8">
    <location>
        <begin position="243"/>
        <end position="365"/>
    </location>
</feature>
<dbReference type="CDD" id="cd16293">
    <property type="entry name" value="CPSF2-like_MBL-fold"/>
    <property type="match status" value="1"/>
</dbReference>
<dbReference type="EMBL" id="KI913120">
    <property type="protein sequence ID" value="ETV83177.1"/>
    <property type="molecule type" value="Genomic_DNA"/>
</dbReference>
<proteinExistence type="inferred from homology"/>
<evidence type="ECO:0000313" key="9">
    <source>
        <dbReference type="EMBL" id="ETV83177.1"/>
    </source>
</evidence>
<dbReference type="PANTHER" id="PTHR45922:SF1">
    <property type="entry name" value="CLEAVAGE AND POLYADENYLATION SPECIFICITY FACTOR SUBUNIT 2"/>
    <property type="match status" value="1"/>
</dbReference>
<comment type="similarity">
    <text evidence="2 6">Belongs to the metallo-beta-lactamase superfamily. RNA-metabolizing metallo-beta-lactamase-like family. CPSF2/YSH1 subfamily.</text>
</comment>
<dbReference type="AlphaFoldDB" id="W4GU22"/>
<evidence type="ECO:0000256" key="2">
    <source>
        <dbReference type="ARBA" id="ARBA00010624"/>
    </source>
</evidence>
<gene>
    <name evidence="9" type="ORF">H257_03975</name>
</gene>
<evidence type="ECO:0000256" key="3">
    <source>
        <dbReference type="ARBA" id="ARBA00022664"/>
    </source>
</evidence>
<dbReference type="Pfam" id="PF13299">
    <property type="entry name" value="CPSF100_C"/>
    <property type="match status" value="1"/>
</dbReference>
<dbReference type="Pfam" id="PF10996">
    <property type="entry name" value="Beta-Casp"/>
    <property type="match status" value="1"/>
</dbReference>
<evidence type="ECO:0000256" key="7">
    <source>
        <dbReference type="SAM" id="MobiDB-lite"/>
    </source>
</evidence>
<dbReference type="RefSeq" id="XP_009826607.1">
    <property type="nucleotide sequence ID" value="XM_009828305.1"/>
</dbReference>
<keyword evidence="3 6" id="KW-0507">mRNA processing</keyword>
<evidence type="ECO:0000256" key="5">
    <source>
        <dbReference type="ARBA" id="ARBA00023242"/>
    </source>
</evidence>
<dbReference type="InterPro" id="IPR025069">
    <property type="entry name" value="Cpsf2_C"/>
</dbReference>
<dbReference type="InterPro" id="IPR035639">
    <property type="entry name" value="CPSF2_MBL"/>
</dbReference>
<dbReference type="VEuPathDB" id="FungiDB:H257_03975"/>
<dbReference type="SMART" id="SM01027">
    <property type="entry name" value="Beta-Casp"/>
    <property type="match status" value="1"/>
</dbReference>
<name>W4GU22_APHAT</name>
<dbReference type="GO" id="GO:0005847">
    <property type="term" value="C:mRNA cleavage and polyadenylation specificity factor complex"/>
    <property type="evidence" value="ECO:0007669"/>
    <property type="project" value="InterPro"/>
</dbReference>
<dbReference type="FunFam" id="3.60.15.10:FF:000008">
    <property type="entry name" value="Cleavage and polyadenylation specificity factor subunit 2"/>
    <property type="match status" value="1"/>
</dbReference>
<accession>W4GU22</accession>
<dbReference type="InterPro" id="IPR001279">
    <property type="entry name" value="Metallo-B-lactamas"/>
</dbReference>
<comment type="subcellular location">
    <subcellularLocation>
        <location evidence="1 6">Nucleus</location>
    </subcellularLocation>
</comment>
<dbReference type="InterPro" id="IPR011108">
    <property type="entry name" value="RMMBL"/>
</dbReference>
<keyword evidence="4 6" id="KW-0694">RNA-binding</keyword>
<organism evidence="9">
    <name type="scientific">Aphanomyces astaci</name>
    <name type="common">Crayfish plague agent</name>
    <dbReference type="NCBI Taxonomy" id="112090"/>
    <lineage>
        <taxon>Eukaryota</taxon>
        <taxon>Sar</taxon>
        <taxon>Stramenopiles</taxon>
        <taxon>Oomycota</taxon>
        <taxon>Saprolegniomycetes</taxon>
        <taxon>Saprolegniales</taxon>
        <taxon>Verrucalvaceae</taxon>
        <taxon>Aphanomyces</taxon>
    </lineage>
</organism>
<dbReference type="InterPro" id="IPR036866">
    <property type="entry name" value="RibonucZ/Hydroxyglut_hydro"/>
</dbReference>
<sequence>MVAISFTPLYGVQSTERSCCYLLEVDDIGILLDCGWTDDFDVALLEPLAKVIDKVDLVLISHPDLAHMGALPYAMGTLGLKAPVYVTLPVYRMGEIVLYEAYQARTKDDLEFNLFTLDHVDQVLETFIQLKFSQKLKLSGEGEGIYITPHAAGHLIGGSIWSIAKETDEIIYAVDYNHRAEHVLSKTVLDTFTRPTLLITGSMSLDKQQPKMRDRDEQLKDEIVHVLRRGGDVLIPCDSAGRVLEVLHVLDQYWIKLKLKDPIALLHTMSFYTPKAAQAMLEWCSERISKNFDIGKPNPFNFTHVNLIHNLDELDRLPSPKVILATSTSLNHGFGKDLLMKMAPLSKNGLVFVSTPVPGTVAATIHPGTIVKLKVSRNVPLEGAELLAYEAKERRRLIDEAELKAKEIEEAALEDMMMTIAEYESDDEGQPPTNAPGAQGPPTDKAAPMQLRGSFKVGFGQFATAKFPMFFTMDTKCEWDEYGEIIRVDEFKDVHQAKARLRKAKAASSSSKEDVDMGNGDDEDDDVNGLAAADRRPMKTVHSSQHIFVRIVVSNVLANQMRFYVLEWTNHKPFWVLIFRQIQCTVQFVDFDGVADGRAIKNCLDNVKPRKLILVHGTPETTTELQEYVQTTIEQCEAVYTPHANECIDIESDTTVYKLSLKESLYSSAFFQKVGSHDVAYINATAEFHGATCIVDVAEQEYHTPMLLSQGKVTLAMLKTLLARAGFEANFYGGMLVCDDGVVLKRSRNNEVVMEGTLSSSYYRIRDILYQQYTLV</sequence>
<dbReference type="InterPro" id="IPR022712">
    <property type="entry name" value="Beta_Casp"/>
</dbReference>
<dbReference type="OrthoDB" id="64353at2759"/>
<dbReference type="Pfam" id="PF16661">
    <property type="entry name" value="Lactamase_B_6"/>
    <property type="match status" value="1"/>
</dbReference>
<dbReference type="GeneID" id="20805971"/>
<dbReference type="Gene3D" id="3.60.15.10">
    <property type="entry name" value="Ribonuclease Z/Hydroxyacylglutathione hydrolase-like"/>
    <property type="match status" value="1"/>
</dbReference>
<evidence type="ECO:0000256" key="6">
    <source>
        <dbReference type="RuleBase" id="RU365006"/>
    </source>
</evidence>
<dbReference type="InterPro" id="IPR027075">
    <property type="entry name" value="CPSF2"/>
</dbReference>
<dbReference type="SUPFAM" id="SSF56281">
    <property type="entry name" value="Metallo-hydrolase/oxidoreductase"/>
    <property type="match status" value="1"/>
</dbReference>
<keyword evidence="5 6" id="KW-0539">Nucleus</keyword>